<dbReference type="Proteomes" id="UP000547528">
    <property type="component" value="Unassembled WGS sequence"/>
</dbReference>
<comment type="caution">
    <text evidence="6">The sequence shown here is derived from an EMBL/GenBank/DDBJ whole genome shotgun (WGS) entry which is preliminary data.</text>
</comment>
<proteinExistence type="inferred from homology"/>
<evidence type="ECO:0000313" key="6">
    <source>
        <dbReference type="EMBL" id="MBB3668166.1"/>
    </source>
</evidence>
<comment type="cofactor">
    <cofactor evidence="1">
        <name>Mg(2+)</name>
        <dbReference type="ChEBI" id="CHEBI:18420"/>
    </cofactor>
</comment>
<dbReference type="GO" id="GO:0016787">
    <property type="term" value="F:hydrolase activity"/>
    <property type="evidence" value="ECO:0007669"/>
    <property type="project" value="UniProtKB-KW"/>
</dbReference>
<dbReference type="PANTHER" id="PTHR43046:SF16">
    <property type="entry name" value="ADP-RIBOSE PYROPHOSPHATASE YJHB-RELATED"/>
    <property type="match status" value="1"/>
</dbReference>
<name>A0A7W5Y077_9MICC</name>
<protein>
    <submittedName>
        <fullName evidence="6">ADP-ribose pyrophosphatase YjhB (NUDIX family)</fullName>
    </submittedName>
</protein>
<organism evidence="6 7">
    <name type="scientific">Garicola koreensis</name>
    <dbReference type="NCBI Taxonomy" id="1262554"/>
    <lineage>
        <taxon>Bacteria</taxon>
        <taxon>Bacillati</taxon>
        <taxon>Actinomycetota</taxon>
        <taxon>Actinomycetes</taxon>
        <taxon>Micrococcales</taxon>
        <taxon>Micrococcaceae</taxon>
        <taxon>Garicola</taxon>
    </lineage>
</organism>
<sequence length="144" mass="15755">MDIRIGAYAVITDDEGRMLLPHWQAPDAGGWTLPGGGIEPGEDPADAAVREVFEESGYHCVLDELLGVDNMVVPGELRLPHSNRHGIPMQNLRIIYRAHITGGELTVEQDGSTDDVGWFTPAEIDELKRVSLVNVARRMAGLID</sequence>
<accession>A0A7W5Y077</accession>
<evidence type="ECO:0000256" key="3">
    <source>
        <dbReference type="ARBA" id="ARBA00022801"/>
    </source>
</evidence>
<dbReference type="InterPro" id="IPR020476">
    <property type="entry name" value="Nudix_hydrolase"/>
</dbReference>
<dbReference type="InterPro" id="IPR000086">
    <property type="entry name" value="NUDIX_hydrolase_dom"/>
</dbReference>
<keyword evidence="3 4" id="KW-0378">Hydrolase</keyword>
<evidence type="ECO:0000259" key="5">
    <source>
        <dbReference type="PROSITE" id="PS51462"/>
    </source>
</evidence>
<dbReference type="CDD" id="cd02883">
    <property type="entry name" value="NUDIX_Hydrolase"/>
    <property type="match status" value="1"/>
</dbReference>
<reference evidence="6 7" key="1">
    <citation type="submission" date="2020-08" db="EMBL/GenBank/DDBJ databases">
        <title>Sequencing the genomes of 1000 actinobacteria strains.</title>
        <authorList>
            <person name="Klenk H.-P."/>
        </authorList>
    </citation>
    <scope>NUCLEOTIDE SEQUENCE [LARGE SCALE GENOMIC DNA]</scope>
    <source>
        <strain evidence="6 7">DSM 28238</strain>
    </source>
</reference>
<dbReference type="RefSeq" id="WP_183358580.1">
    <property type="nucleotide sequence ID" value="NZ_BAABKR010000016.1"/>
</dbReference>
<dbReference type="PROSITE" id="PS51462">
    <property type="entry name" value="NUDIX"/>
    <property type="match status" value="1"/>
</dbReference>
<evidence type="ECO:0000256" key="4">
    <source>
        <dbReference type="RuleBase" id="RU003476"/>
    </source>
</evidence>
<gene>
    <name evidence="6" type="ORF">FHX47_001795</name>
</gene>
<dbReference type="InterPro" id="IPR015797">
    <property type="entry name" value="NUDIX_hydrolase-like_dom_sf"/>
</dbReference>
<evidence type="ECO:0000256" key="1">
    <source>
        <dbReference type="ARBA" id="ARBA00001946"/>
    </source>
</evidence>
<dbReference type="PROSITE" id="PS00893">
    <property type="entry name" value="NUDIX_BOX"/>
    <property type="match status" value="1"/>
</dbReference>
<keyword evidence="7" id="KW-1185">Reference proteome</keyword>
<comment type="similarity">
    <text evidence="2 4">Belongs to the Nudix hydrolase family.</text>
</comment>
<dbReference type="SUPFAM" id="SSF55811">
    <property type="entry name" value="Nudix"/>
    <property type="match status" value="1"/>
</dbReference>
<dbReference type="AlphaFoldDB" id="A0A7W5Y077"/>
<evidence type="ECO:0000313" key="7">
    <source>
        <dbReference type="Proteomes" id="UP000547528"/>
    </source>
</evidence>
<dbReference type="PRINTS" id="PR00502">
    <property type="entry name" value="NUDIXFAMILY"/>
</dbReference>
<evidence type="ECO:0000256" key="2">
    <source>
        <dbReference type="ARBA" id="ARBA00005582"/>
    </source>
</evidence>
<feature type="domain" description="Nudix hydrolase" evidence="5">
    <location>
        <begin position="2"/>
        <end position="141"/>
    </location>
</feature>
<dbReference type="EMBL" id="JACIBT010000009">
    <property type="protein sequence ID" value="MBB3668166.1"/>
    <property type="molecule type" value="Genomic_DNA"/>
</dbReference>
<dbReference type="Gene3D" id="3.90.79.10">
    <property type="entry name" value="Nucleoside Triphosphate Pyrophosphohydrolase"/>
    <property type="match status" value="1"/>
</dbReference>
<dbReference type="InterPro" id="IPR020084">
    <property type="entry name" value="NUDIX_hydrolase_CS"/>
</dbReference>
<dbReference type="PANTHER" id="PTHR43046">
    <property type="entry name" value="GDP-MANNOSE MANNOSYL HYDROLASE"/>
    <property type="match status" value="1"/>
</dbReference>
<dbReference type="Pfam" id="PF00293">
    <property type="entry name" value="NUDIX"/>
    <property type="match status" value="1"/>
</dbReference>